<dbReference type="SUPFAM" id="SSF47576">
    <property type="entry name" value="Calponin-homology domain, CH-domain"/>
    <property type="match status" value="1"/>
</dbReference>
<reference evidence="5 6" key="1">
    <citation type="submission" date="2025-05" db="UniProtKB">
        <authorList>
            <consortium name="RefSeq"/>
        </authorList>
    </citation>
    <scope>IDENTIFICATION</scope>
</reference>
<dbReference type="InterPro" id="IPR022189">
    <property type="entry name" value="SMTN"/>
</dbReference>
<gene>
    <name evidence="5 6" type="primary">LOC106817857</name>
</gene>
<feature type="compositionally biased region" description="Low complexity" evidence="2">
    <location>
        <begin position="359"/>
        <end position="373"/>
    </location>
</feature>
<feature type="compositionally biased region" description="Basic and acidic residues" evidence="2">
    <location>
        <begin position="396"/>
        <end position="406"/>
    </location>
</feature>
<protein>
    <submittedName>
        <fullName evidence="5 6">Uncharacterized protein LOC106817857 isoform X1</fullName>
    </submittedName>
</protein>
<dbReference type="Pfam" id="PF00307">
    <property type="entry name" value="CH"/>
    <property type="match status" value="1"/>
</dbReference>
<organism evidence="4 6">
    <name type="scientific">Priapulus caudatus</name>
    <name type="common">Priapulid worm</name>
    <dbReference type="NCBI Taxonomy" id="37621"/>
    <lineage>
        <taxon>Eukaryota</taxon>
        <taxon>Metazoa</taxon>
        <taxon>Ecdysozoa</taxon>
        <taxon>Scalidophora</taxon>
        <taxon>Priapulida</taxon>
        <taxon>Priapulimorpha</taxon>
        <taxon>Priapulimorphida</taxon>
        <taxon>Priapulidae</taxon>
        <taxon>Priapulus</taxon>
    </lineage>
</organism>
<evidence type="ECO:0000256" key="1">
    <source>
        <dbReference type="SAM" id="Coils"/>
    </source>
</evidence>
<dbReference type="Pfam" id="PF12510">
    <property type="entry name" value="Smoothelin"/>
    <property type="match status" value="1"/>
</dbReference>
<dbReference type="Gene3D" id="1.10.418.10">
    <property type="entry name" value="Calponin-like domain"/>
    <property type="match status" value="1"/>
</dbReference>
<dbReference type="RefSeq" id="XP_014678050.1">
    <property type="nucleotide sequence ID" value="XM_014822564.1"/>
</dbReference>
<dbReference type="GeneID" id="106817857"/>
<accession>A0ABM1F0S9</accession>
<dbReference type="RefSeq" id="XP_014678047.1">
    <property type="nucleotide sequence ID" value="XM_014822561.1"/>
</dbReference>
<keyword evidence="1" id="KW-0175">Coiled coil</keyword>
<feature type="coiled-coil region" evidence="1">
    <location>
        <begin position="593"/>
        <end position="634"/>
    </location>
</feature>
<feature type="compositionally biased region" description="Basic and acidic residues" evidence="2">
    <location>
        <begin position="155"/>
        <end position="168"/>
    </location>
</feature>
<dbReference type="PANTHER" id="PTHR23167:SF88">
    <property type="entry name" value="CALPONIN-HOMOLOGY (CH) DOMAIN-CONTAINING PROTEIN"/>
    <property type="match status" value="1"/>
</dbReference>
<proteinExistence type="predicted"/>
<feature type="compositionally biased region" description="Low complexity" evidence="2">
    <location>
        <begin position="190"/>
        <end position="199"/>
    </location>
</feature>
<feature type="region of interest" description="Disordered" evidence="2">
    <location>
        <begin position="150"/>
        <end position="255"/>
    </location>
</feature>
<feature type="region of interest" description="Disordered" evidence="2">
    <location>
        <begin position="838"/>
        <end position="861"/>
    </location>
</feature>
<dbReference type="InterPro" id="IPR001715">
    <property type="entry name" value="CH_dom"/>
</dbReference>
<dbReference type="Proteomes" id="UP000695022">
    <property type="component" value="Unplaced"/>
</dbReference>
<keyword evidence="4" id="KW-1185">Reference proteome</keyword>
<feature type="compositionally biased region" description="Acidic residues" evidence="2">
    <location>
        <begin position="314"/>
        <end position="338"/>
    </location>
</feature>
<feature type="region of interest" description="Disordered" evidence="2">
    <location>
        <begin position="284"/>
        <end position="438"/>
    </location>
</feature>
<sequence>MEGYSMMEELEKRLETARDYDSRRKIRSRIRELKKIIGSDSTCAPSVSELHIQLKGSPMTKSDNLSLSTYHVDSITDSGRRQDVTSRINTVVTPGGSQVMQQRTMMLSQKMTNSGSSCLERDTILSKYRITPAGSEQTSMNVIHTTRLKSPAGTKRVEGESYQTKERLSPGGTQTQHVCEVQLQYRDRGSSSPVSVSPPRGQMVTKGSKVKRHQSILSKRVGDERSRREVIAKASSGYSSGSASDEDSFLPDSPDPIDASLIRSLEQDFLSTLNYSLDADDSLGGATDATPDAADATGPARRSSSSGSCASTGVDDDDDGGDGDDDDDDDDDDNDDENRESQASPSLRPEEEQSQRHLAAASADADVFVSSISRTAEQVAPSRPPRTKKHRPPPLDLKRRLGDRDNPFATTGASPLRADDVDSRASVPGGGDDVAEEVADDQENPFCVIVEPTLGSGVVRGGVAPTMLSIVCPVTLPSNDADDTDDDDDVPTPDAGSVGMTYASHAETIVSSARAPPTSASDVTSRSFTSDTIHVTTSAARTVAPSGVNGYEETSGGTRGAEKAGLVIEELPGDVHELPSARVGGSNMAELEIIRVRDEVEEVSISNDEIEEEIIQVAEDEEEEEEEEEEEKDEFTWWELYSISDGKEQKKMDSLWKVNDINQLENMLVGAQDFETRRVIRSRLQEVKRKHKDEREAMMRKNNQSLQLRSAPQPFEGMQQQHMQAEAEWRRQAELSGFEDMAMGNPLGANRQVIHETRTGPGGTTVMSTRNTFTTHNPNVRSYHNVLLQDTRAVTNTGNVVDYSHLQSPDDAEHLVQRLSGLGDRDGSGSVTITRTQTSMVNGKSSTETSTKTHSFGNPAGGNQARLAFQKLDAVSNPKPMSRSITLGGSTPGVFNANTAKEQLLYWCQAKTTEYPVEITNFSSSWANGVAFCALVHHYFPRAFDFGKINPKNRKANFTMAFKVAEDLGGVYPLLEVEDMLMMGNRPDWKCVFTYVQALYRHLKDRQPGVP</sequence>
<feature type="compositionally biased region" description="Low complexity" evidence="2">
    <location>
        <begin position="284"/>
        <end position="313"/>
    </location>
</feature>
<feature type="compositionally biased region" description="Basic and acidic residues" evidence="2">
    <location>
        <begin position="220"/>
        <end position="231"/>
    </location>
</feature>
<dbReference type="InterPro" id="IPR036872">
    <property type="entry name" value="CH_dom_sf"/>
</dbReference>
<evidence type="ECO:0000256" key="2">
    <source>
        <dbReference type="SAM" id="MobiDB-lite"/>
    </source>
</evidence>
<dbReference type="InterPro" id="IPR050540">
    <property type="entry name" value="F-actin_Monoox_Mical"/>
</dbReference>
<dbReference type="PROSITE" id="PS50021">
    <property type="entry name" value="CH"/>
    <property type="match status" value="1"/>
</dbReference>
<dbReference type="SMART" id="SM00033">
    <property type="entry name" value="CH"/>
    <property type="match status" value="1"/>
</dbReference>
<name>A0ABM1F0S9_PRICU</name>
<feature type="compositionally biased region" description="Low complexity" evidence="2">
    <location>
        <begin position="234"/>
        <end position="243"/>
    </location>
</feature>
<dbReference type="CDD" id="cd21200">
    <property type="entry name" value="CH_SMTN-like"/>
    <property type="match status" value="1"/>
</dbReference>
<feature type="domain" description="Calponin-homology (CH)" evidence="3">
    <location>
        <begin position="898"/>
        <end position="1004"/>
    </location>
</feature>
<evidence type="ECO:0000313" key="6">
    <source>
        <dbReference type="RefSeq" id="XP_014678050.1"/>
    </source>
</evidence>
<evidence type="ECO:0000313" key="4">
    <source>
        <dbReference type="Proteomes" id="UP000695022"/>
    </source>
</evidence>
<evidence type="ECO:0000313" key="5">
    <source>
        <dbReference type="RefSeq" id="XP_014678047.1"/>
    </source>
</evidence>
<feature type="compositionally biased region" description="Low complexity" evidence="2">
    <location>
        <begin position="844"/>
        <end position="855"/>
    </location>
</feature>
<evidence type="ECO:0000259" key="3">
    <source>
        <dbReference type="PROSITE" id="PS50021"/>
    </source>
</evidence>
<dbReference type="PANTHER" id="PTHR23167">
    <property type="entry name" value="CALPONIN HOMOLOGY DOMAIN-CONTAINING PROTEIN DDB_G0272472-RELATED"/>
    <property type="match status" value="1"/>
</dbReference>